<dbReference type="AlphaFoldDB" id="A0A160IR57"/>
<proteinExistence type="predicted"/>
<evidence type="ECO:0000313" key="2">
    <source>
        <dbReference type="Proteomes" id="UP000076623"/>
    </source>
</evidence>
<accession>A0A160IR57</accession>
<evidence type="ECO:0000313" key="1">
    <source>
        <dbReference type="EMBL" id="ANC78727.1"/>
    </source>
</evidence>
<organism evidence="1 2">
    <name type="scientific">Fictibacillus phosphorivorans</name>
    <dbReference type="NCBI Taxonomy" id="1221500"/>
    <lineage>
        <taxon>Bacteria</taxon>
        <taxon>Bacillati</taxon>
        <taxon>Bacillota</taxon>
        <taxon>Bacilli</taxon>
        <taxon>Bacillales</taxon>
        <taxon>Fictibacillaceae</taxon>
        <taxon>Fictibacillus</taxon>
    </lineage>
</organism>
<name>A0A160IR57_9BACL</name>
<keyword evidence="2" id="KW-1185">Reference proteome</keyword>
<dbReference type="RefSeq" id="WP_066398342.1">
    <property type="nucleotide sequence ID" value="NZ_CP015378.1"/>
</dbReference>
<sequence>MNNYPNLREFYEKVPILIGENDRAALKNNAQEDDTSLESSTHWLIAMEGSEKQRNVYHWKVLIYPSQTKMIHCYKSPYYASQHFTSIYEAIEYSNELSQKAREDQLSTIEKPVLQREA</sequence>
<gene>
    <name evidence="1" type="ORF">ABE65_018755</name>
</gene>
<protein>
    <submittedName>
        <fullName evidence="1">Uncharacterized protein</fullName>
    </submittedName>
</protein>
<dbReference type="STRING" id="1221500.ABE65_018755"/>
<dbReference type="KEGG" id="fpn:ABE65_018755"/>
<dbReference type="EMBL" id="CP015378">
    <property type="protein sequence ID" value="ANC78727.1"/>
    <property type="molecule type" value="Genomic_DNA"/>
</dbReference>
<reference evidence="1 2" key="1">
    <citation type="submission" date="2016-04" db="EMBL/GenBank/DDBJ databases">
        <title>Complete genome sequence of Fictibacillus phosphorivorans G25-29, a strain toxic to nematodes.</title>
        <authorList>
            <person name="Zheng Z."/>
        </authorList>
    </citation>
    <scope>NUCLEOTIDE SEQUENCE [LARGE SCALE GENOMIC DNA]</scope>
    <source>
        <strain evidence="1 2">G25-29</strain>
    </source>
</reference>
<dbReference type="Proteomes" id="UP000076623">
    <property type="component" value="Chromosome"/>
</dbReference>